<proteinExistence type="predicted"/>
<dbReference type="AlphaFoldDB" id="A0A1H1E1R6"/>
<feature type="domain" description="TniQ" evidence="1">
    <location>
        <begin position="21"/>
        <end position="161"/>
    </location>
</feature>
<dbReference type="OrthoDB" id="6917259at2"/>
<dbReference type="Proteomes" id="UP000198740">
    <property type="component" value="Unassembled WGS sequence"/>
</dbReference>
<evidence type="ECO:0000313" key="4">
    <source>
        <dbReference type="Proteomes" id="UP000198740"/>
    </source>
</evidence>
<sequence length="372" mass="41858">MDAPNRHRWHPSASPLAPAWPIVPPLLQDEIISSWLVRSALVLGCDPTTLTNELWPGKRPWCRDLDRTLNNEELTLLAMSSGLSARQLEESTLSPIYSALSGAQGFPKTIAPWILCLGNRSRRRCGGLQYCPKCFSDSVPYYPIESRLAWHTACTIHHTTLVDRCECCGAPLCPHLIMPPEIDLARCHRCRFELKLASSEASVCDALVFQNAADGLFAGKPQYYGHDVLSISDWFHLSKWMLRALRSAARARSSGTKRFFNCLGINLDDFTAPATGLPFEYLTPKERAHLLSSVWLILQAGPERFVEAAAHNSVAPSLLLSPWEESPGPLADLETALRSRQPVEKERHQDDAPRSHKNVMMRWHRLLRKLQR</sequence>
<evidence type="ECO:0000313" key="5">
    <source>
        <dbReference type="Proteomes" id="UP000317267"/>
    </source>
</evidence>
<gene>
    <name evidence="3" type="ORF">FIV39_06725</name>
    <name evidence="2" type="ORF">SAMN04490186_2108</name>
</gene>
<dbReference type="EMBL" id="VFES01000003">
    <property type="protein sequence ID" value="TWR68181.1"/>
    <property type="molecule type" value="Genomic_DNA"/>
</dbReference>
<reference evidence="2 4" key="1">
    <citation type="submission" date="2016-10" db="EMBL/GenBank/DDBJ databases">
        <authorList>
            <person name="Varghese N."/>
            <person name="Submissions S."/>
        </authorList>
    </citation>
    <scope>NUCLEOTIDE SEQUENCE [LARGE SCALE GENOMIC DNA]</scope>
    <source>
        <strain evidence="2 4">BS2976</strain>
    </source>
</reference>
<dbReference type="RefSeq" id="WP_082461822.1">
    <property type="nucleotide sequence ID" value="NZ_FNKM01000002.1"/>
</dbReference>
<protein>
    <submittedName>
        <fullName evidence="3">TniQ family protein</fullName>
    </submittedName>
    <submittedName>
        <fullName evidence="2">TniQ protein</fullName>
    </submittedName>
</protein>
<dbReference type="InterPro" id="IPR009492">
    <property type="entry name" value="TniQ"/>
</dbReference>
<name>A0A1H1E1R6_9PSED</name>
<dbReference type="Proteomes" id="UP000317267">
    <property type="component" value="Unassembled WGS sequence"/>
</dbReference>
<comment type="caution">
    <text evidence="3">The sequence shown here is derived from an EMBL/GenBank/DDBJ whole genome shotgun (WGS) entry which is preliminary data.</text>
</comment>
<dbReference type="Pfam" id="PF06527">
    <property type="entry name" value="TniQ"/>
    <property type="match status" value="1"/>
</dbReference>
<accession>A0A1H1E1R6</accession>
<dbReference type="EMBL" id="FNKM01000002">
    <property type="protein sequence ID" value="SDQ82674.1"/>
    <property type="molecule type" value="Genomic_DNA"/>
</dbReference>
<evidence type="ECO:0000313" key="2">
    <source>
        <dbReference type="EMBL" id="SDQ82674.1"/>
    </source>
</evidence>
<organism evidence="3 5">
    <name type="scientific">Pseudomonas grimontii</name>
    <dbReference type="NCBI Taxonomy" id="129847"/>
    <lineage>
        <taxon>Bacteria</taxon>
        <taxon>Pseudomonadati</taxon>
        <taxon>Pseudomonadota</taxon>
        <taxon>Gammaproteobacteria</taxon>
        <taxon>Pseudomonadales</taxon>
        <taxon>Pseudomonadaceae</taxon>
        <taxon>Pseudomonas</taxon>
    </lineage>
</organism>
<reference evidence="3 5" key="2">
    <citation type="submission" date="2019-06" db="EMBL/GenBank/DDBJ databases">
        <title>Pseudomonas bimorpha sp. nov. isolated from bovine raw milk and skim milk concentrate.</title>
        <authorList>
            <person name="Hofmann K."/>
            <person name="Huptas C."/>
            <person name="Doll E."/>
            <person name="Scherer S."/>
            <person name="Wenning M."/>
        </authorList>
    </citation>
    <scope>NUCLEOTIDE SEQUENCE [LARGE SCALE GENOMIC DNA]</scope>
    <source>
        <strain evidence="3 5">DSM 17515</strain>
    </source>
</reference>
<evidence type="ECO:0000313" key="3">
    <source>
        <dbReference type="EMBL" id="TWR68181.1"/>
    </source>
</evidence>
<keyword evidence="4" id="KW-1185">Reference proteome</keyword>
<evidence type="ECO:0000259" key="1">
    <source>
        <dbReference type="Pfam" id="PF06527"/>
    </source>
</evidence>